<dbReference type="Pfam" id="PF01648">
    <property type="entry name" value="ACPS"/>
    <property type="match status" value="1"/>
</dbReference>
<dbReference type="EMBL" id="FZOA01000003">
    <property type="protein sequence ID" value="SNR75821.1"/>
    <property type="molecule type" value="Genomic_DNA"/>
</dbReference>
<keyword evidence="6" id="KW-1185">Reference proteome</keyword>
<evidence type="ECO:0000256" key="2">
    <source>
        <dbReference type="ARBA" id="ARBA00022679"/>
    </source>
</evidence>
<comment type="similarity">
    <text evidence="1">Belongs to the P-Pant transferase superfamily. Gsp/Sfp/HetI/AcpT family.</text>
</comment>
<accession>A0A238YYJ8</accession>
<sequence>MTYAWMAGQHWVPELLACVPDLPGVRLLEPVTAPHLPAAVAVWCLQCDFSAGDLSSLLPRLSAVEQARCLRYRRLHDRLRFALVRIILRHLLASRLGCAAAAIDIAYSAYGKPYLPDHPHWHFNVSHSGDRALIAISQHRDVGVDIEALTSASAASDVVTAMTVQERQYCHAHGELALMQIWSGKEAVLKAMGVGITRHFSLVSVIPLSPWQYAVSWNMDRAPLVEAWELMAPSGFVAALALLA</sequence>
<dbReference type="PANTHER" id="PTHR12215">
    <property type="entry name" value="PHOSPHOPANTETHEINE TRANSFERASE"/>
    <property type="match status" value="1"/>
</dbReference>
<dbReference type="InterPro" id="IPR037143">
    <property type="entry name" value="4-PPantetheinyl_Trfase_dom_sf"/>
</dbReference>
<dbReference type="Proteomes" id="UP000198305">
    <property type="component" value="Unassembled WGS sequence"/>
</dbReference>
<dbReference type="InterPro" id="IPR050559">
    <property type="entry name" value="P-Pant_transferase_sf"/>
</dbReference>
<name>A0A238YYJ8_9PROT</name>
<dbReference type="GO" id="GO:0019878">
    <property type="term" value="P:lysine biosynthetic process via aminoadipic acid"/>
    <property type="evidence" value="ECO:0007669"/>
    <property type="project" value="TreeGrafter"/>
</dbReference>
<dbReference type="InterPro" id="IPR055066">
    <property type="entry name" value="AASDHPPT_N"/>
</dbReference>
<protein>
    <submittedName>
        <fullName evidence="5">4'-phosphopantetheinyl transferase</fullName>
    </submittedName>
</protein>
<evidence type="ECO:0000259" key="4">
    <source>
        <dbReference type="Pfam" id="PF22624"/>
    </source>
</evidence>
<dbReference type="GO" id="GO:0000287">
    <property type="term" value="F:magnesium ion binding"/>
    <property type="evidence" value="ECO:0007669"/>
    <property type="project" value="InterPro"/>
</dbReference>
<dbReference type="Gene3D" id="3.90.470.20">
    <property type="entry name" value="4'-phosphopantetheinyl transferase domain"/>
    <property type="match status" value="1"/>
</dbReference>
<keyword evidence="2 5" id="KW-0808">Transferase</keyword>
<reference evidence="6" key="1">
    <citation type="submission" date="2017-06" db="EMBL/GenBank/DDBJ databases">
        <authorList>
            <person name="Varghese N."/>
            <person name="Submissions S."/>
        </authorList>
    </citation>
    <scope>NUCLEOTIDE SEQUENCE [LARGE SCALE GENOMIC DNA]</scope>
    <source>
        <strain evidence="6">Ca-68</strain>
    </source>
</reference>
<feature type="domain" description="4'-phosphopantetheinyl transferase" evidence="3">
    <location>
        <begin position="142"/>
        <end position="223"/>
    </location>
</feature>
<dbReference type="InterPro" id="IPR008278">
    <property type="entry name" value="4-PPantetheinyl_Trfase_dom"/>
</dbReference>
<dbReference type="RefSeq" id="WP_179212074.1">
    <property type="nucleotide sequence ID" value="NZ_FZOA01000003.1"/>
</dbReference>
<dbReference type="AlphaFoldDB" id="A0A238YYJ8"/>
<gene>
    <name evidence="5" type="ORF">SAMN05192560_0918</name>
</gene>
<dbReference type="SUPFAM" id="SSF56214">
    <property type="entry name" value="4'-phosphopantetheinyl transferase"/>
    <property type="match status" value="2"/>
</dbReference>
<dbReference type="Pfam" id="PF22624">
    <property type="entry name" value="AASDHPPT_N"/>
    <property type="match status" value="1"/>
</dbReference>
<dbReference type="PANTHER" id="PTHR12215:SF10">
    <property type="entry name" value="L-AMINOADIPATE-SEMIALDEHYDE DEHYDROGENASE-PHOSPHOPANTETHEINYL TRANSFERASE"/>
    <property type="match status" value="1"/>
</dbReference>
<evidence type="ECO:0000313" key="5">
    <source>
        <dbReference type="EMBL" id="SNR75821.1"/>
    </source>
</evidence>
<dbReference type="GO" id="GO:0005829">
    <property type="term" value="C:cytosol"/>
    <property type="evidence" value="ECO:0007669"/>
    <property type="project" value="TreeGrafter"/>
</dbReference>
<feature type="domain" description="4'-phosphopantetheinyl transferase N-terminal" evidence="4">
    <location>
        <begin position="54"/>
        <end position="136"/>
    </location>
</feature>
<dbReference type="GO" id="GO:0008897">
    <property type="term" value="F:holo-[acyl-carrier-protein] synthase activity"/>
    <property type="evidence" value="ECO:0007669"/>
    <property type="project" value="InterPro"/>
</dbReference>
<evidence type="ECO:0000256" key="1">
    <source>
        <dbReference type="ARBA" id="ARBA00010990"/>
    </source>
</evidence>
<organism evidence="5 6">
    <name type="scientific">Methylobacillus rhizosphaerae</name>
    <dbReference type="NCBI Taxonomy" id="551994"/>
    <lineage>
        <taxon>Bacteria</taxon>
        <taxon>Pseudomonadati</taxon>
        <taxon>Pseudomonadota</taxon>
        <taxon>Betaproteobacteria</taxon>
        <taxon>Nitrosomonadales</taxon>
        <taxon>Methylophilaceae</taxon>
        <taxon>Methylobacillus</taxon>
    </lineage>
</organism>
<proteinExistence type="inferred from homology"/>
<evidence type="ECO:0000259" key="3">
    <source>
        <dbReference type="Pfam" id="PF01648"/>
    </source>
</evidence>
<evidence type="ECO:0000313" key="6">
    <source>
        <dbReference type="Proteomes" id="UP000198305"/>
    </source>
</evidence>